<dbReference type="EMBL" id="QRDZ01000043">
    <property type="protein sequence ID" value="RED55400.1"/>
    <property type="molecule type" value="Genomic_DNA"/>
</dbReference>
<dbReference type="RefSeq" id="WP_116065197.1">
    <property type="nucleotide sequence ID" value="NZ_QRDZ01000043.1"/>
</dbReference>
<evidence type="ECO:0000313" key="2">
    <source>
        <dbReference type="EMBL" id="RED55400.1"/>
    </source>
</evidence>
<feature type="transmembrane region" description="Helical" evidence="1">
    <location>
        <begin position="6"/>
        <end position="24"/>
    </location>
</feature>
<evidence type="ECO:0000256" key="1">
    <source>
        <dbReference type="SAM" id="Phobius"/>
    </source>
</evidence>
<keyword evidence="1" id="KW-0812">Transmembrane</keyword>
<dbReference type="Proteomes" id="UP000256977">
    <property type="component" value="Unassembled WGS sequence"/>
</dbReference>
<organism evidence="2 3">
    <name type="scientific">Cohnella phaseoli</name>
    <dbReference type="NCBI Taxonomy" id="456490"/>
    <lineage>
        <taxon>Bacteria</taxon>
        <taxon>Bacillati</taxon>
        <taxon>Bacillota</taxon>
        <taxon>Bacilli</taxon>
        <taxon>Bacillales</taxon>
        <taxon>Paenibacillaceae</taxon>
        <taxon>Cohnella</taxon>
    </lineage>
</organism>
<name>A0A3D9I177_9BACL</name>
<dbReference type="OrthoDB" id="2929449at2"/>
<gene>
    <name evidence="2" type="ORF">DFP98_14345</name>
</gene>
<keyword evidence="3" id="KW-1185">Reference proteome</keyword>
<keyword evidence="1" id="KW-0472">Membrane</keyword>
<accession>A0A3D9I177</accession>
<keyword evidence="1" id="KW-1133">Transmembrane helix</keyword>
<evidence type="ECO:0000313" key="3">
    <source>
        <dbReference type="Proteomes" id="UP000256977"/>
    </source>
</evidence>
<proteinExistence type="predicted"/>
<dbReference type="AlphaFoldDB" id="A0A3D9I177"/>
<protein>
    <submittedName>
        <fullName evidence="2">Uncharacterized protein</fullName>
    </submittedName>
</protein>
<feature type="transmembrane region" description="Helical" evidence="1">
    <location>
        <begin position="36"/>
        <end position="53"/>
    </location>
</feature>
<sequence length="177" mass="20751">MAGNMLYIPYSILLVVGVIVFAVVIQLKKGKRHTRYFLMVSLPVLVIFLFYFWNSTFNNYVKSYLFPSRAFECEYIEELKNLALPLPERMVFKGKEDACSPFYLAYVSADDFKAFYQEQLSRMERQGEIKNFAYVEREDQYGAEHNGYIAELPTGSKIEIFMRSENNLGIMSIDYER</sequence>
<reference evidence="2 3" key="1">
    <citation type="submission" date="2018-07" db="EMBL/GenBank/DDBJ databases">
        <title>Genomic Encyclopedia of Type Strains, Phase III (KMG-III): the genomes of soil and plant-associated and newly described type strains.</title>
        <authorList>
            <person name="Whitman W."/>
        </authorList>
    </citation>
    <scope>NUCLEOTIDE SEQUENCE [LARGE SCALE GENOMIC DNA]</scope>
    <source>
        <strain evidence="2 3">CECT 7287</strain>
    </source>
</reference>
<comment type="caution">
    <text evidence="2">The sequence shown here is derived from an EMBL/GenBank/DDBJ whole genome shotgun (WGS) entry which is preliminary data.</text>
</comment>